<keyword evidence="5" id="KW-1185">Reference proteome</keyword>
<dbReference type="SUPFAM" id="SSF52972">
    <property type="entry name" value="ITPase-like"/>
    <property type="match status" value="1"/>
</dbReference>
<accession>A0A5C5BC19</accession>
<dbReference type="RefSeq" id="WP_139987254.1">
    <property type="nucleotide sequence ID" value="NZ_VENP01000042.1"/>
</dbReference>
<comment type="catalytic activity">
    <reaction evidence="3">
        <text>a 2'-deoxyribonucleoside 5'-triphosphate + H2O = a 2'-deoxyribonucleoside 5'-phosphate + diphosphate + H(+)</text>
        <dbReference type="Rhea" id="RHEA:44644"/>
        <dbReference type="ChEBI" id="CHEBI:15377"/>
        <dbReference type="ChEBI" id="CHEBI:15378"/>
        <dbReference type="ChEBI" id="CHEBI:33019"/>
        <dbReference type="ChEBI" id="CHEBI:61560"/>
        <dbReference type="ChEBI" id="CHEBI:65317"/>
        <dbReference type="EC" id="3.6.1.9"/>
    </reaction>
</comment>
<comment type="catalytic activity">
    <reaction evidence="3">
        <text>a ribonucleoside 5'-triphosphate + H2O = a ribonucleoside 5'-phosphate + diphosphate + H(+)</text>
        <dbReference type="Rhea" id="RHEA:23996"/>
        <dbReference type="ChEBI" id="CHEBI:15377"/>
        <dbReference type="ChEBI" id="CHEBI:15378"/>
        <dbReference type="ChEBI" id="CHEBI:33019"/>
        <dbReference type="ChEBI" id="CHEBI:58043"/>
        <dbReference type="ChEBI" id="CHEBI:61557"/>
        <dbReference type="EC" id="3.6.1.9"/>
    </reaction>
</comment>
<gene>
    <name evidence="4" type="ORF">FH969_10920</name>
</gene>
<dbReference type="Proteomes" id="UP000313849">
    <property type="component" value="Unassembled WGS sequence"/>
</dbReference>
<dbReference type="PANTHER" id="PTHR43213">
    <property type="entry name" value="BIFUNCTIONAL DTTP/UTP PYROPHOSPHATASE/METHYLTRANSFERASE PROTEIN-RELATED"/>
    <property type="match status" value="1"/>
</dbReference>
<dbReference type="OrthoDB" id="3527985at2"/>
<dbReference type="EMBL" id="VENP01000042">
    <property type="protein sequence ID" value="TNU73525.1"/>
    <property type="molecule type" value="Genomic_DNA"/>
</dbReference>
<dbReference type="InterPro" id="IPR029001">
    <property type="entry name" value="ITPase-like_fam"/>
</dbReference>
<reference evidence="4 5" key="1">
    <citation type="submission" date="2019-06" db="EMBL/GenBank/DDBJ databases">
        <title>Draft genome sequence of Miniimonas arenae KCTC 19750T isolated from sea sand.</title>
        <authorList>
            <person name="Park S.-J."/>
        </authorList>
    </citation>
    <scope>NUCLEOTIDE SEQUENCE [LARGE SCALE GENOMIC DNA]</scope>
    <source>
        <strain evidence="4 5">KCTC 19750</strain>
    </source>
</reference>
<organism evidence="4 5">
    <name type="scientific">Miniimonas arenae</name>
    <dbReference type="NCBI Taxonomy" id="676201"/>
    <lineage>
        <taxon>Bacteria</taxon>
        <taxon>Bacillati</taxon>
        <taxon>Actinomycetota</taxon>
        <taxon>Actinomycetes</taxon>
        <taxon>Micrococcales</taxon>
        <taxon>Beutenbergiaceae</taxon>
        <taxon>Miniimonas</taxon>
    </lineage>
</organism>
<evidence type="ECO:0000256" key="3">
    <source>
        <dbReference type="HAMAP-Rule" id="MF_00528"/>
    </source>
</evidence>
<feature type="active site" description="Proton acceptor" evidence="3">
    <location>
        <position position="104"/>
    </location>
</feature>
<evidence type="ECO:0000256" key="1">
    <source>
        <dbReference type="ARBA" id="ARBA00001968"/>
    </source>
</evidence>
<dbReference type="PANTHER" id="PTHR43213:SF5">
    <property type="entry name" value="BIFUNCTIONAL DTTP_UTP PYROPHOSPHATASE_METHYLTRANSFERASE PROTEIN-RELATED"/>
    <property type="match status" value="1"/>
</dbReference>
<dbReference type="InterPro" id="IPR003697">
    <property type="entry name" value="Maf-like"/>
</dbReference>
<evidence type="ECO:0000313" key="4">
    <source>
        <dbReference type="EMBL" id="TNU73525.1"/>
    </source>
</evidence>
<sequence>MSEPTTAAPTSGAAVTLVLASASPARLTTLRRAGVEPVVVVSDVDEDAALERAAADAGHPLAVADQVAVLAAAKAAAVARRLGAGPRAAGDDAGSGRVLVLGCDSLLEVDGRAHGKPATAERATARWRALSGRSGVLHTGHHLLLLEPPGPRQAAGATAAARPAAHAAVSSTRVHFAEVDEEEIAAYVATGEPLAVAGAFTLDGYGGAFVTGVEGDHHGVIGLSLPTLRTLVRAHGLRWTDLWAAPGDPGPEPA</sequence>
<dbReference type="HAMAP" id="MF_00528">
    <property type="entry name" value="Maf"/>
    <property type="match status" value="1"/>
</dbReference>
<keyword evidence="3" id="KW-0546">Nucleotide metabolism</keyword>
<dbReference type="AlphaFoldDB" id="A0A5C5BC19"/>
<proteinExistence type="inferred from homology"/>
<evidence type="ECO:0000256" key="2">
    <source>
        <dbReference type="ARBA" id="ARBA00022801"/>
    </source>
</evidence>
<dbReference type="Gene3D" id="3.90.950.10">
    <property type="match status" value="1"/>
</dbReference>
<name>A0A5C5BC19_9MICO</name>
<dbReference type="GO" id="GO:0005737">
    <property type="term" value="C:cytoplasm"/>
    <property type="evidence" value="ECO:0007669"/>
    <property type="project" value="UniProtKB-SubCell"/>
</dbReference>
<comment type="caution">
    <text evidence="4">The sequence shown here is derived from an EMBL/GenBank/DDBJ whole genome shotgun (WGS) entry which is preliminary data.</text>
</comment>
<comment type="cofactor">
    <cofactor evidence="1 3">
        <name>a divalent metal cation</name>
        <dbReference type="ChEBI" id="CHEBI:60240"/>
    </cofactor>
</comment>
<protein>
    <recommendedName>
        <fullName evidence="3">Nucleoside triphosphate pyrophosphatase</fullName>
        <ecNumber evidence="3">3.6.1.9</ecNumber>
    </recommendedName>
    <alternativeName>
        <fullName evidence="3">Nucleotide pyrophosphatase</fullName>
        <shortName evidence="3">Nucleotide PPase</shortName>
    </alternativeName>
</protein>
<keyword evidence="3" id="KW-0963">Cytoplasm</keyword>
<dbReference type="GO" id="GO:0047429">
    <property type="term" value="F:nucleoside triphosphate diphosphatase activity"/>
    <property type="evidence" value="ECO:0007669"/>
    <property type="project" value="UniProtKB-EC"/>
</dbReference>
<comment type="function">
    <text evidence="3">Nucleoside triphosphate pyrophosphatase. May have a dual role in cell division arrest and in preventing the incorporation of modified nucleotides into cellular nucleic acids.</text>
</comment>
<dbReference type="NCBIfam" id="TIGR00172">
    <property type="entry name" value="maf"/>
    <property type="match status" value="1"/>
</dbReference>
<evidence type="ECO:0000313" key="5">
    <source>
        <dbReference type="Proteomes" id="UP000313849"/>
    </source>
</evidence>
<comment type="caution">
    <text evidence="3">Lacks conserved residue(s) required for the propagation of feature annotation.</text>
</comment>
<dbReference type="EC" id="3.6.1.9" evidence="3"/>
<dbReference type="GO" id="GO:0009117">
    <property type="term" value="P:nucleotide metabolic process"/>
    <property type="evidence" value="ECO:0007669"/>
    <property type="project" value="UniProtKB-KW"/>
</dbReference>
<keyword evidence="2 3" id="KW-0378">Hydrolase</keyword>
<comment type="similarity">
    <text evidence="3">Belongs to the Maf family.</text>
</comment>
<dbReference type="Pfam" id="PF02545">
    <property type="entry name" value="Maf"/>
    <property type="match status" value="1"/>
</dbReference>
<comment type="subcellular location">
    <subcellularLocation>
        <location evidence="3">Cytoplasm</location>
    </subcellularLocation>
</comment>